<keyword evidence="1" id="KW-1133">Transmembrane helix</keyword>
<dbReference type="SUPFAM" id="SSF55785">
    <property type="entry name" value="PYP-like sensor domain (PAS domain)"/>
    <property type="match status" value="1"/>
</dbReference>
<name>A0A3B1APV6_9ZZZZ</name>
<accession>A0A3B1APV6</accession>
<dbReference type="CDD" id="cd00077">
    <property type="entry name" value="HDc"/>
    <property type="match status" value="1"/>
</dbReference>
<dbReference type="InterPro" id="IPR037522">
    <property type="entry name" value="HD_GYP_dom"/>
</dbReference>
<keyword evidence="1" id="KW-0472">Membrane</keyword>
<dbReference type="InterPro" id="IPR003607">
    <property type="entry name" value="HD/PDEase_dom"/>
</dbReference>
<dbReference type="SMART" id="SM00471">
    <property type="entry name" value="HDc"/>
    <property type="match status" value="1"/>
</dbReference>
<keyword evidence="1" id="KW-0812">Transmembrane</keyword>
<feature type="transmembrane region" description="Helical" evidence="1">
    <location>
        <begin position="53"/>
        <end position="76"/>
    </location>
</feature>
<organism evidence="3">
    <name type="scientific">hydrothermal vent metagenome</name>
    <dbReference type="NCBI Taxonomy" id="652676"/>
    <lineage>
        <taxon>unclassified sequences</taxon>
        <taxon>metagenomes</taxon>
        <taxon>ecological metagenomes</taxon>
    </lineage>
</organism>
<dbReference type="PANTHER" id="PTHR45228">
    <property type="entry name" value="CYCLIC DI-GMP PHOSPHODIESTERASE TM_0186-RELATED"/>
    <property type="match status" value="1"/>
</dbReference>
<feature type="transmembrane region" description="Helical" evidence="1">
    <location>
        <begin position="12"/>
        <end position="33"/>
    </location>
</feature>
<proteinExistence type="predicted"/>
<dbReference type="PANTHER" id="PTHR45228:SF8">
    <property type="entry name" value="TWO-COMPONENT RESPONSE REGULATOR-RELATED"/>
    <property type="match status" value="1"/>
</dbReference>
<evidence type="ECO:0000259" key="2">
    <source>
        <dbReference type="PROSITE" id="PS51832"/>
    </source>
</evidence>
<dbReference type="InterPro" id="IPR035965">
    <property type="entry name" value="PAS-like_dom_sf"/>
</dbReference>
<dbReference type="InterPro" id="IPR052020">
    <property type="entry name" value="Cyclic_di-GMP/3'3'-cGAMP_PDE"/>
</dbReference>
<dbReference type="AlphaFoldDB" id="A0A3B1APV6"/>
<dbReference type="EMBL" id="UOFY01000023">
    <property type="protein sequence ID" value="VAX07996.1"/>
    <property type="molecule type" value="Genomic_DNA"/>
</dbReference>
<dbReference type="Gene3D" id="1.10.3210.10">
    <property type="entry name" value="Hypothetical protein af1432"/>
    <property type="match status" value="1"/>
</dbReference>
<evidence type="ECO:0000256" key="1">
    <source>
        <dbReference type="SAM" id="Phobius"/>
    </source>
</evidence>
<protein>
    <submittedName>
        <fullName evidence="3">Response regulator</fullName>
    </submittedName>
</protein>
<reference evidence="3" key="1">
    <citation type="submission" date="2018-06" db="EMBL/GenBank/DDBJ databases">
        <authorList>
            <person name="Zhirakovskaya E."/>
        </authorList>
    </citation>
    <scope>NUCLEOTIDE SEQUENCE</scope>
</reference>
<dbReference type="Pfam" id="PF13487">
    <property type="entry name" value="HD_5"/>
    <property type="match status" value="1"/>
</dbReference>
<sequence>MDSVTRYIFSRPLLTALLVGSAIHLLTQCNYYLGTGIFHYQQWANGITENTLYTLLDIFIPFFVPWMVASFGTRLAGYRQQQILDMFPETNPDIVISLDNNGVIQFINKSAETILRQQGIERTNAIQLLPENFYASTDKLNDNLNLLSNSIRHGQHTFHFEVIHKDNHSLIIGHDISDLQTQYNRLDGVVQQFHNMTAYMDRTLESYDPLYFDADEYDRLIIEKLFSKNALATDNNPEYVFLLDWKKNKPGGYIYSIDNTAVFRRQYVELEDDVARYAIMSGEDDVVFVNWEDDAYSLEDFQRRFHPQVRQEIGLIERYTTYRSGSIAIIAFYHGRKLDQFDAMILKALATFSQSLHRIAEEGKETERAFLYTVDALARAAEANDEDTGEHIIRINEYAKVLAEEMGMDDYFIRTIHFSAQMHDVGKVHISAEILKKPGKLSSEEFNKMKAHPVYGARILGDSPRLAMAREIALHHHEKYNGKGYPHGISGEAIPLSARIVALADVYDALRQERVYKPAFSHDKAVRIITEGDGRTRPNDFDPQVLAAFQSIDKKLDQIFQRYLSTPPETS</sequence>
<feature type="domain" description="HD-GYP" evidence="2">
    <location>
        <begin position="366"/>
        <end position="565"/>
    </location>
</feature>
<dbReference type="SUPFAM" id="SSF109604">
    <property type="entry name" value="HD-domain/PDEase-like"/>
    <property type="match status" value="1"/>
</dbReference>
<evidence type="ECO:0000313" key="3">
    <source>
        <dbReference type="EMBL" id="VAX07996.1"/>
    </source>
</evidence>
<gene>
    <name evidence="3" type="ORF">MNBD_GAMMA25-2292</name>
</gene>
<dbReference type="Gene3D" id="3.30.450.20">
    <property type="entry name" value="PAS domain"/>
    <property type="match status" value="1"/>
</dbReference>
<dbReference type="PROSITE" id="PS51832">
    <property type="entry name" value="HD_GYP"/>
    <property type="match status" value="1"/>
</dbReference>